<name>A0AAW2YT56_9EUKA</name>
<gene>
    <name evidence="2" type="ORF">AKO1_007450</name>
</gene>
<dbReference type="SUPFAM" id="SSF48097">
    <property type="entry name" value="Regulator of G-protein signaling, RGS"/>
    <property type="match status" value="1"/>
</dbReference>
<organism evidence="2 3">
    <name type="scientific">Acrasis kona</name>
    <dbReference type="NCBI Taxonomy" id="1008807"/>
    <lineage>
        <taxon>Eukaryota</taxon>
        <taxon>Discoba</taxon>
        <taxon>Heterolobosea</taxon>
        <taxon>Tetramitia</taxon>
        <taxon>Eutetramitia</taxon>
        <taxon>Acrasidae</taxon>
        <taxon>Acrasis</taxon>
    </lineage>
</organism>
<dbReference type="AlphaFoldDB" id="A0AAW2YT56"/>
<keyword evidence="3" id="KW-1185">Reference proteome</keyword>
<dbReference type="Proteomes" id="UP001431209">
    <property type="component" value="Unassembled WGS sequence"/>
</dbReference>
<dbReference type="InterPro" id="IPR036305">
    <property type="entry name" value="RGS_sf"/>
</dbReference>
<comment type="caution">
    <text evidence="2">The sequence shown here is derived from an EMBL/GenBank/DDBJ whole genome shotgun (WGS) entry which is preliminary data.</text>
</comment>
<dbReference type="EMBL" id="JAOPGA020000603">
    <property type="protein sequence ID" value="KAL0479804.1"/>
    <property type="molecule type" value="Genomic_DNA"/>
</dbReference>
<dbReference type="Gene3D" id="3.30.530.20">
    <property type="match status" value="1"/>
</dbReference>
<dbReference type="InterPro" id="IPR023393">
    <property type="entry name" value="START-like_dom_sf"/>
</dbReference>
<proteinExistence type="predicted"/>
<sequence length="414" mass="48139">MKHFSVYLSKSLNLEGFMFLHKLKTIKSPLTSPQEKVFAIKEIYYTYISMDGYNTINIDDKTRRLIESDIKQSNQLCTDELVVDFDIFVRAEKVVMKELKEDAFPRYIRSVEFAEFLHSKGEKYIKNISTNASFNASDEVVFRSSDFNSALLTDKDIEFILKINDNDKGWVPMRSTSGKFIGCYISRKLHHSGDMIKGLRLCKFVGNLPYSAEHVLRSITLFKTSKIYDRNQKVYEELDYVKTSRKGGIPFSLCYAYWEGVLNVPLVRRRKCIQVSTIVYDTERKAYIWFGKSTRTINKKLELALNANNKRKEAEELDYHWSYCIYETGEDECRYVHTVYADIKLNSLVDSLFKINMKRRAKGLHEGFSKVCDYCPSPGAACKGQAYLLRTLEDFKARYIPHYDSVKTWKVSSG</sequence>
<dbReference type="Pfam" id="PF00615">
    <property type="entry name" value="RGS"/>
    <property type="match status" value="1"/>
</dbReference>
<evidence type="ECO:0000313" key="2">
    <source>
        <dbReference type="EMBL" id="KAL0479804.1"/>
    </source>
</evidence>
<dbReference type="SUPFAM" id="SSF55961">
    <property type="entry name" value="Bet v1-like"/>
    <property type="match status" value="1"/>
</dbReference>
<dbReference type="InterPro" id="IPR016137">
    <property type="entry name" value="RGS"/>
</dbReference>
<dbReference type="SMART" id="SM00315">
    <property type="entry name" value="RGS"/>
    <property type="match status" value="1"/>
</dbReference>
<accession>A0AAW2YT56</accession>
<evidence type="ECO:0000313" key="3">
    <source>
        <dbReference type="Proteomes" id="UP001431209"/>
    </source>
</evidence>
<reference evidence="2 3" key="1">
    <citation type="submission" date="2024-03" db="EMBL/GenBank/DDBJ databases">
        <title>The Acrasis kona genome and developmental transcriptomes reveal deep origins of eukaryotic multicellular pathways.</title>
        <authorList>
            <person name="Sheikh S."/>
            <person name="Fu C.-J."/>
            <person name="Brown M.W."/>
            <person name="Baldauf S.L."/>
        </authorList>
    </citation>
    <scope>NUCLEOTIDE SEQUENCE [LARGE SCALE GENOMIC DNA]</scope>
    <source>
        <strain evidence="2 3">ATCC MYA-3509</strain>
    </source>
</reference>
<protein>
    <submittedName>
        <fullName evidence="2">Loco</fullName>
    </submittedName>
</protein>
<dbReference type="PRINTS" id="PR01301">
    <property type="entry name" value="RGSPROTEIN"/>
</dbReference>
<dbReference type="Gene3D" id="1.10.167.10">
    <property type="entry name" value="Regulator of G-protein Signalling 4, domain 2"/>
    <property type="match status" value="1"/>
</dbReference>
<dbReference type="PROSITE" id="PS50132">
    <property type="entry name" value="RGS"/>
    <property type="match status" value="1"/>
</dbReference>
<evidence type="ECO:0000259" key="1">
    <source>
        <dbReference type="PROSITE" id="PS50132"/>
    </source>
</evidence>
<feature type="domain" description="RGS" evidence="1">
    <location>
        <begin position="1"/>
        <end position="117"/>
    </location>
</feature>
<dbReference type="InterPro" id="IPR044926">
    <property type="entry name" value="RGS_subdomain_2"/>
</dbReference>